<dbReference type="AlphaFoldDB" id="A0A6A6F431"/>
<protein>
    <submittedName>
        <fullName evidence="1">Uncharacterized protein</fullName>
    </submittedName>
</protein>
<evidence type="ECO:0000313" key="1">
    <source>
        <dbReference type="EMBL" id="KAF2207919.1"/>
    </source>
</evidence>
<dbReference type="EMBL" id="ML992699">
    <property type="protein sequence ID" value="KAF2207919.1"/>
    <property type="molecule type" value="Genomic_DNA"/>
</dbReference>
<dbReference type="OrthoDB" id="5299893at2759"/>
<accession>A0A6A6F431</accession>
<name>A0A6A6F431_9PEZI</name>
<keyword evidence="2" id="KW-1185">Reference proteome</keyword>
<gene>
    <name evidence="1" type="ORF">CERZMDRAFT_101941</name>
</gene>
<proteinExistence type="predicted"/>
<reference evidence="1" key="1">
    <citation type="journal article" date="2020" name="Stud. Mycol.">
        <title>101 Dothideomycetes genomes: a test case for predicting lifestyles and emergence of pathogens.</title>
        <authorList>
            <person name="Haridas S."/>
            <person name="Albert R."/>
            <person name="Binder M."/>
            <person name="Bloem J."/>
            <person name="Labutti K."/>
            <person name="Salamov A."/>
            <person name="Andreopoulos B."/>
            <person name="Baker S."/>
            <person name="Barry K."/>
            <person name="Bills G."/>
            <person name="Bluhm B."/>
            <person name="Cannon C."/>
            <person name="Castanera R."/>
            <person name="Culley D."/>
            <person name="Daum C."/>
            <person name="Ezra D."/>
            <person name="Gonzalez J."/>
            <person name="Henrissat B."/>
            <person name="Kuo A."/>
            <person name="Liang C."/>
            <person name="Lipzen A."/>
            <person name="Lutzoni F."/>
            <person name="Magnuson J."/>
            <person name="Mondo S."/>
            <person name="Nolan M."/>
            <person name="Ohm R."/>
            <person name="Pangilinan J."/>
            <person name="Park H.-J."/>
            <person name="Ramirez L."/>
            <person name="Alfaro M."/>
            <person name="Sun H."/>
            <person name="Tritt A."/>
            <person name="Yoshinaga Y."/>
            <person name="Zwiers L.-H."/>
            <person name="Turgeon B."/>
            <person name="Goodwin S."/>
            <person name="Spatafora J."/>
            <person name="Crous P."/>
            <person name="Grigoriev I."/>
        </authorList>
    </citation>
    <scope>NUCLEOTIDE SEQUENCE</scope>
    <source>
        <strain evidence="1">SCOH1-5</strain>
    </source>
</reference>
<organism evidence="1 2">
    <name type="scientific">Cercospora zeae-maydis SCOH1-5</name>
    <dbReference type="NCBI Taxonomy" id="717836"/>
    <lineage>
        <taxon>Eukaryota</taxon>
        <taxon>Fungi</taxon>
        <taxon>Dikarya</taxon>
        <taxon>Ascomycota</taxon>
        <taxon>Pezizomycotina</taxon>
        <taxon>Dothideomycetes</taxon>
        <taxon>Dothideomycetidae</taxon>
        <taxon>Mycosphaerellales</taxon>
        <taxon>Mycosphaerellaceae</taxon>
        <taxon>Cercospora</taxon>
    </lineage>
</organism>
<sequence>MQTIEQIRNTLLGPCETFDCSDGSSFVDGISSAVTAQQAARGGINGMGALCSCLGQRPPSQDDGDLDRILNSEQPTYGTHDGVGIIPRDEEELRRERDALEYITARAADHMIDIIYPSQTDLEQARMDGIKHHISHVGVPNHPHNHEDDGDEEEDAWLRDLGENDVDIAVSQRGNLVMDISLLRDTSQQNLSKIEAVR</sequence>
<dbReference type="Proteomes" id="UP000799539">
    <property type="component" value="Unassembled WGS sequence"/>
</dbReference>
<evidence type="ECO:0000313" key="2">
    <source>
        <dbReference type="Proteomes" id="UP000799539"/>
    </source>
</evidence>